<protein>
    <submittedName>
        <fullName evidence="3">Helix-turn-helix domain-containing protein</fullName>
    </submittedName>
</protein>
<dbReference type="EMBL" id="WWDJ01000042">
    <property type="protein sequence ID" value="NEX55346.1"/>
    <property type="molecule type" value="Genomic_DNA"/>
</dbReference>
<proteinExistence type="predicted"/>
<comment type="caution">
    <text evidence="3">The sequence shown here is derived from an EMBL/GenBank/DDBJ whole genome shotgun (WGS) entry which is preliminary data.</text>
</comment>
<dbReference type="Proteomes" id="UP000477402">
    <property type="component" value="Unassembled WGS sequence"/>
</dbReference>
<dbReference type="InterPro" id="IPR001387">
    <property type="entry name" value="Cro/C1-type_HTH"/>
</dbReference>
<dbReference type="CDD" id="cd00093">
    <property type="entry name" value="HTH_XRE"/>
    <property type="match status" value="1"/>
</dbReference>
<dbReference type="PANTHER" id="PTHR46558:SF11">
    <property type="entry name" value="HTH-TYPE TRANSCRIPTIONAL REGULATOR XRE"/>
    <property type="match status" value="1"/>
</dbReference>
<dbReference type="Pfam" id="PF01381">
    <property type="entry name" value="HTH_3"/>
    <property type="match status" value="1"/>
</dbReference>
<dbReference type="PANTHER" id="PTHR46558">
    <property type="entry name" value="TRACRIPTIONAL REGULATORY PROTEIN-RELATED-RELATED"/>
    <property type="match status" value="1"/>
</dbReference>
<evidence type="ECO:0000313" key="3">
    <source>
        <dbReference type="EMBL" id="NEX55346.1"/>
    </source>
</evidence>
<dbReference type="InterPro" id="IPR010982">
    <property type="entry name" value="Lambda_DNA-bd_dom_sf"/>
</dbReference>
<dbReference type="AlphaFoldDB" id="A0A6M0M7E4"/>
<reference evidence="3 4" key="1">
    <citation type="submission" date="2019-12" db="EMBL/GenBank/DDBJ databases">
        <title>Draft Genome Sequences of L. lactis strains MS22333, MS22334, MS22336, and MS22337, Isolated from Spontaneous Fermented Camel Milk in Ethiopia.</title>
        <authorList>
            <person name="Bragason E."/>
            <person name="Hansen E.B."/>
            <person name="Guya M.E."/>
            <person name="Berhe T."/>
        </authorList>
    </citation>
    <scope>NUCLEOTIDE SEQUENCE [LARGE SCALE GENOMIC DNA]</scope>
    <source>
        <strain evidence="3 4">MS22336</strain>
    </source>
</reference>
<evidence type="ECO:0000313" key="4">
    <source>
        <dbReference type="Proteomes" id="UP000477402"/>
    </source>
</evidence>
<organism evidence="3 4">
    <name type="scientific">Lactococcus lactis</name>
    <dbReference type="NCBI Taxonomy" id="1358"/>
    <lineage>
        <taxon>Bacteria</taxon>
        <taxon>Bacillati</taxon>
        <taxon>Bacillota</taxon>
        <taxon>Bacilli</taxon>
        <taxon>Lactobacillales</taxon>
        <taxon>Streptococcaceae</taxon>
        <taxon>Lactococcus</taxon>
    </lineage>
</organism>
<dbReference type="GO" id="GO:0003677">
    <property type="term" value="F:DNA binding"/>
    <property type="evidence" value="ECO:0007669"/>
    <property type="project" value="UniProtKB-KW"/>
</dbReference>
<dbReference type="PROSITE" id="PS50943">
    <property type="entry name" value="HTH_CROC1"/>
    <property type="match status" value="1"/>
</dbReference>
<evidence type="ECO:0000256" key="1">
    <source>
        <dbReference type="ARBA" id="ARBA00023125"/>
    </source>
</evidence>
<feature type="domain" description="HTH cro/C1-type" evidence="2">
    <location>
        <begin position="4"/>
        <end position="58"/>
    </location>
</feature>
<keyword evidence="1" id="KW-0238">DNA-binding</keyword>
<sequence length="203" mass="23006">MERIKIARQKKGISQKDLADLLGLTQQAVSYYEKGSRIPDEQTLSVISDILNVPTEYLTGETDDPEGWDLWEEATGYTPEQIKKEIKRMKSANHIVGDDKNLQNLISQAVSNLSGTGNTDRGILNSLVPKIIDLQHELSKKYEDPEKLDKLPHIGEMRIRPANIRTADLIYDDLNDEAYNKAMDILMQARRDLANISSDLRLN</sequence>
<dbReference type="SUPFAM" id="SSF47413">
    <property type="entry name" value="lambda repressor-like DNA-binding domains"/>
    <property type="match status" value="1"/>
</dbReference>
<gene>
    <name evidence="3" type="ORF">GTP08_06485</name>
</gene>
<dbReference type="Gene3D" id="1.10.260.40">
    <property type="entry name" value="lambda repressor-like DNA-binding domains"/>
    <property type="match status" value="1"/>
</dbReference>
<evidence type="ECO:0000259" key="2">
    <source>
        <dbReference type="PROSITE" id="PS50943"/>
    </source>
</evidence>
<accession>A0A6M0M7E4</accession>
<dbReference type="RefSeq" id="WP_163657124.1">
    <property type="nucleotide sequence ID" value="NZ_WWDH01000114.1"/>
</dbReference>
<dbReference type="SMART" id="SM00530">
    <property type="entry name" value="HTH_XRE"/>
    <property type="match status" value="1"/>
</dbReference>
<name>A0A6M0M7E4_9LACT</name>